<dbReference type="GO" id="GO:0065002">
    <property type="term" value="P:intracellular protein transmembrane transport"/>
    <property type="evidence" value="ECO:0007669"/>
    <property type="project" value="UniProtKB-UniRule"/>
</dbReference>
<dbReference type="GO" id="GO:0009306">
    <property type="term" value="P:protein secretion"/>
    <property type="evidence" value="ECO:0007669"/>
    <property type="project" value="UniProtKB-UniRule"/>
</dbReference>
<dbReference type="Pfam" id="PF00584">
    <property type="entry name" value="SecE"/>
    <property type="match status" value="1"/>
</dbReference>
<evidence type="ECO:0000256" key="3">
    <source>
        <dbReference type="ARBA" id="ARBA00022927"/>
    </source>
</evidence>
<comment type="caution">
    <text evidence="9">The sequence shown here is derived from an EMBL/GenBank/DDBJ whole genome shotgun (WGS) entry which is preliminary data.</text>
</comment>
<evidence type="ECO:0000256" key="6">
    <source>
        <dbReference type="ARBA" id="ARBA00023136"/>
    </source>
</evidence>
<dbReference type="AlphaFoldDB" id="A0A2R6AXN5"/>
<keyword evidence="8" id="KW-1003">Cell membrane</keyword>
<evidence type="ECO:0000313" key="10">
    <source>
        <dbReference type="Proteomes" id="UP000240322"/>
    </source>
</evidence>
<comment type="similarity">
    <text evidence="8">Belongs to the SecE/SEC61-gamma family.</text>
</comment>
<dbReference type="SUPFAM" id="SSF103456">
    <property type="entry name" value="Preprotein translocase SecE subunit"/>
    <property type="match status" value="1"/>
</dbReference>
<dbReference type="EMBL" id="NEXE01000037">
    <property type="protein sequence ID" value="PSN91048.1"/>
    <property type="molecule type" value="Genomic_DNA"/>
</dbReference>
<dbReference type="InterPro" id="IPR023391">
    <property type="entry name" value="Prot_translocase_SecE_dom_sf"/>
</dbReference>
<reference evidence="9 10" key="1">
    <citation type="submission" date="2017-04" db="EMBL/GenBank/DDBJ databases">
        <title>Novel microbial lineages endemic to geothermal iron-oxide mats fill important gaps in the evolutionary history of Archaea.</title>
        <authorList>
            <person name="Jay Z.J."/>
            <person name="Beam J.P."/>
            <person name="Dlakic M."/>
            <person name="Rusch D.B."/>
            <person name="Kozubal M.A."/>
            <person name="Inskeep W.P."/>
        </authorList>
    </citation>
    <scope>NUCLEOTIDE SEQUENCE [LARGE SCALE GENOMIC DNA]</scope>
    <source>
        <strain evidence="9">OSP_D</strain>
    </source>
</reference>
<keyword evidence="1 8" id="KW-0813">Transport</keyword>
<comment type="subunit">
    <text evidence="8">Component of the Sec protein translocase complex. Heterotrimer consisting of SecY (alpha), SecG (beta) and SecE (gamma) subunits. The heterotrimers can form oligomers, although 1 heterotrimer is thought to be able to translocate proteins. Interacts with the ribosome. May interact with SecDF, and other proteins may be involved.</text>
</comment>
<dbReference type="HAMAP" id="MF_00422">
    <property type="entry name" value="SecE"/>
    <property type="match status" value="1"/>
</dbReference>
<dbReference type="GO" id="GO:0008320">
    <property type="term" value="F:protein transmembrane transporter activity"/>
    <property type="evidence" value="ECO:0007669"/>
    <property type="project" value="UniProtKB-UniRule"/>
</dbReference>
<evidence type="ECO:0000313" key="9">
    <source>
        <dbReference type="EMBL" id="PSN91048.1"/>
    </source>
</evidence>
<evidence type="ECO:0000256" key="2">
    <source>
        <dbReference type="ARBA" id="ARBA00022692"/>
    </source>
</evidence>
<evidence type="ECO:0000256" key="4">
    <source>
        <dbReference type="ARBA" id="ARBA00022989"/>
    </source>
</evidence>
<evidence type="ECO:0000256" key="5">
    <source>
        <dbReference type="ARBA" id="ARBA00023010"/>
    </source>
</evidence>
<keyword evidence="5 8" id="KW-0811">Translocation</keyword>
<accession>A0A2R6AXN5</accession>
<dbReference type="GO" id="GO:0006605">
    <property type="term" value="P:protein targeting"/>
    <property type="evidence" value="ECO:0007669"/>
    <property type="project" value="UniProtKB-UniRule"/>
</dbReference>
<dbReference type="InterPro" id="IPR008158">
    <property type="entry name" value="Translocase_Sec61-g"/>
</dbReference>
<protein>
    <recommendedName>
        <fullName evidence="8">Protein translocase subunit SecE</fullName>
    </recommendedName>
    <alternativeName>
        <fullName evidence="8">Protein transport protein Sec61 gamma subunit homolog</fullName>
    </alternativeName>
</protein>
<keyword evidence="3 8" id="KW-0653">Protein transport</keyword>
<name>A0A2R6AXN5_9ARCH</name>
<proteinExistence type="inferred from homology"/>
<keyword evidence="4 8" id="KW-1133">Transmembrane helix</keyword>
<keyword evidence="6 8" id="KW-0472">Membrane</keyword>
<keyword evidence="2 8" id="KW-0812">Transmembrane</keyword>
<dbReference type="InterPro" id="IPR001901">
    <property type="entry name" value="Translocase_SecE/Sec61-g"/>
</dbReference>
<evidence type="ECO:0000256" key="7">
    <source>
        <dbReference type="ARBA" id="ARBA00037847"/>
    </source>
</evidence>
<dbReference type="NCBIfam" id="TIGR00327">
    <property type="entry name" value="secE_euk_arch"/>
    <property type="match status" value="1"/>
</dbReference>
<dbReference type="Proteomes" id="UP000240322">
    <property type="component" value="Unassembled WGS sequence"/>
</dbReference>
<sequence length="55" mass="6215">MSIRSKLKEYWDVLKLTSKPDRKEFMFILKISVIGILLVGVIAFAVQTLFSAIVG</sequence>
<feature type="transmembrane region" description="Helical" evidence="8">
    <location>
        <begin position="27"/>
        <end position="54"/>
    </location>
</feature>
<evidence type="ECO:0000256" key="1">
    <source>
        <dbReference type="ARBA" id="ARBA00022448"/>
    </source>
</evidence>
<organism evidence="9 10">
    <name type="scientific">Candidatus Marsarchaeota G2 archaeon OSP_D</name>
    <dbReference type="NCBI Taxonomy" id="1978157"/>
    <lineage>
        <taxon>Archaea</taxon>
        <taxon>Candidatus Marsarchaeota</taxon>
        <taxon>Candidatus Marsarchaeota group 2</taxon>
    </lineage>
</organism>
<evidence type="ECO:0000256" key="8">
    <source>
        <dbReference type="HAMAP-Rule" id="MF_00422"/>
    </source>
</evidence>
<dbReference type="GO" id="GO:0005886">
    <property type="term" value="C:plasma membrane"/>
    <property type="evidence" value="ECO:0007669"/>
    <property type="project" value="UniProtKB-SubCell"/>
</dbReference>
<gene>
    <name evidence="8" type="primary">secE</name>
    <name evidence="9" type="ORF">B9Q03_05205</name>
</gene>
<comment type="function">
    <text evidence="8">Essential subunit of the Sec protein translocation channel SecYEG. Clamps together the 2 halves of SecY. May contact the channel plug during translocation.</text>
</comment>
<dbReference type="Gene3D" id="1.20.5.820">
    <property type="entry name" value="Preprotein translocase SecE subunit"/>
    <property type="match status" value="1"/>
</dbReference>
<dbReference type="GO" id="GO:0012505">
    <property type="term" value="C:endomembrane system"/>
    <property type="evidence" value="ECO:0007669"/>
    <property type="project" value="UniProtKB-SubCell"/>
</dbReference>
<comment type="subcellular location">
    <subcellularLocation>
        <location evidence="8">Cell membrane</location>
        <topology evidence="8">Single-pass membrane protein</topology>
    </subcellularLocation>
    <subcellularLocation>
        <location evidence="7">Endomembrane system</location>
        <topology evidence="7">Single-pass membrane protein</topology>
    </subcellularLocation>
</comment>